<dbReference type="InterPro" id="IPR052828">
    <property type="entry name" value="NELF-A_domain"/>
</dbReference>
<keyword evidence="4" id="KW-0648">Protein biosynthesis</keyword>
<accession>A0A6P7TEJ8</accession>
<gene>
    <name evidence="4" type="primary">LOC115223253</name>
</gene>
<dbReference type="InterPro" id="IPR056557">
    <property type="entry name" value="NELF-A_N"/>
</dbReference>
<dbReference type="AlphaFoldDB" id="A0A6P7TEJ8"/>
<feature type="region of interest" description="Disordered" evidence="1">
    <location>
        <begin position="198"/>
        <end position="274"/>
    </location>
</feature>
<feature type="compositionally biased region" description="Polar residues" evidence="1">
    <location>
        <begin position="263"/>
        <end position="272"/>
    </location>
</feature>
<organism evidence="3 4">
    <name type="scientific">Octopus sinensis</name>
    <name type="common">East Asian common octopus</name>
    <dbReference type="NCBI Taxonomy" id="2607531"/>
    <lineage>
        <taxon>Eukaryota</taxon>
        <taxon>Metazoa</taxon>
        <taxon>Spiralia</taxon>
        <taxon>Lophotrochozoa</taxon>
        <taxon>Mollusca</taxon>
        <taxon>Cephalopoda</taxon>
        <taxon>Coleoidea</taxon>
        <taxon>Octopodiformes</taxon>
        <taxon>Octopoda</taxon>
        <taxon>Incirrata</taxon>
        <taxon>Octopodidae</taxon>
        <taxon>Octopus</taxon>
    </lineage>
</organism>
<dbReference type="Pfam" id="PF23553">
    <property type="entry name" value="NELF-A_N"/>
    <property type="match status" value="1"/>
</dbReference>
<dbReference type="PANTHER" id="PTHR13328">
    <property type="entry name" value="NEGATIVE ELONGATION FACTOR A NELF-A"/>
    <property type="match status" value="1"/>
</dbReference>
<dbReference type="GO" id="GO:0032021">
    <property type="term" value="C:NELF complex"/>
    <property type="evidence" value="ECO:0007669"/>
    <property type="project" value="TreeGrafter"/>
</dbReference>
<dbReference type="Proteomes" id="UP000515154">
    <property type="component" value="Linkage group LG22"/>
</dbReference>
<keyword evidence="4" id="KW-0251">Elongation factor</keyword>
<evidence type="ECO:0000313" key="3">
    <source>
        <dbReference type="Proteomes" id="UP000515154"/>
    </source>
</evidence>
<evidence type="ECO:0000259" key="2">
    <source>
        <dbReference type="PROSITE" id="PS51838"/>
    </source>
</evidence>
<feature type="compositionally biased region" description="Low complexity" evidence="1">
    <location>
        <begin position="229"/>
        <end position="262"/>
    </location>
</feature>
<feature type="domain" description="HDAg" evidence="2">
    <location>
        <begin position="86"/>
        <end position="283"/>
    </location>
</feature>
<protein>
    <submittedName>
        <fullName evidence="4">Negative elongation factor A</fullName>
    </submittedName>
</protein>
<dbReference type="GO" id="GO:0003746">
    <property type="term" value="F:translation elongation factor activity"/>
    <property type="evidence" value="ECO:0007669"/>
    <property type="project" value="UniProtKB-KW"/>
</dbReference>
<name>A0A6P7TEJ8_9MOLL</name>
<feature type="region of interest" description="Disordered" evidence="1">
    <location>
        <begin position="296"/>
        <end position="320"/>
    </location>
</feature>
<evidence type="ECO:0000313" key="4">
    <source>
        <dbReference type="RefSeq" id="XP_029649614.2"/>
    </source>
</evidence>
<dbReference type="RefSeq" id="XP_029649614.2">
    <property type="nucleotide sequence ID" value="XM_029793754.2"/>
</dbReference>
<sequence length="377" mass="41022">MASGDTALWLHNKLGSTDDLWSGKTICSQLSRDKLLSIQGCFYTLQPHVKVKVMLSFLHLPRRNVEEWQKEMEEILTIASGDSDHWVSTVAEILQTFPETGALKLDLENNSAFAEILADLKKVVRKNVDNRMLPIECQFLNKTALLSVAGQLPQPVKHFALKRKPKSATLRAELLQKSTEVANNRKNNVNNTVPVKVRNFSKKLDDPTFAKTTPTNNRSPSSANPLTVAGTPGTPSTPTSTTASTSNCFLSASTGLSRSSSLTPRATASTGSLRGKEGGIKLIEIAEQPVGAKEAKRRKKIADQEAIGQQKKEKETATAATSTVETTTSYTPDYAVGLVTPALAVSFVLTNIIDGSCIANAKKKNYSICFYEEILLL</sequence>
<dbReference type="KEGG" id="osn:115223253"/>
<dbReference type="GO" id="GO:0034244">
    <property type="term" value="P:negative regulation of transcription elongation by RNA polymerase II"/>
    <property type="evidence" value="ECO:0007669"/>
    <property type="project" value="TreeGrafter"/>
</dbReference>
<dbReference type="PANTHER" id="PTHR13328:SF4">
    <property type="entry name" value="NEGATIVE ELONGATION FACTOR A"/>
    <property type="match status" value="1"/>
</dbReference>
<keyword evidence="3" id="KW-1185">Reference proteome</keyword>
<feature type="compositionally biased region" description="Polar residues" evidence="1">
    <location>
        <begin position="210"/>
        <end position="225"/>
    </location>
</feature>
<reference evidence="4" key="1">
    <citation type="submission" date="2025-08" db="UniProtKB">
        <authorList>
            <consortium name="RefSeq"/>
        </authorList>
    </citation>
    <scope>IDENTIFICATION</scope>
</reference>
<proteinExistence type="predicted"/>
<dbReference type="PROSITE" id="PS51838">
    <property type="entry name" value="HDAG"/>
    <property type="match status" value="1"/>
</dbReference>
<dbReference type="InterPro" id="IPR037517">
    <property type="entry name" value="HDAG_dom"/>
</dbReference>
<evidence type="ECO:0000256" key="1">
    <source>
        <dbReference type="SAM" id="MobiDB-lite"/>
    </source>
</evidence>